<dbReference type="GeneID" id="83206743"/>
<dbReference type="AlphaFoldDB" id="A0A9W9NC40"/>
<protein>
    <recommendedName>
        <fullName evidence="1">Enoyl reductase (ER) domain-containing protein</fullName>
    </recommendedName>
</protein>
<feature type="domain" description="Enoyl reductase (ER)" evidence="1">
    <location>
        <begin position="17"/>
        <end position="313"/>
    </location>
</feature>
<evidence type="ECO:0000313" key="2">
    <source>
        <dbReference type="EMBL" id="KAJ5217136.1"/>
    </source>
</evidence>
<reference evidence="2" key="1">
    <citation type="submission" date="2022-11" db="EMBL/GenBank/DDBJ databases">
        <authorList>
            <person name="Petersen C."/>
        </authorList>
    </citation>
    <scope>NUCLEOTIDE SEQUENCE</scope>
    <source>
        <strain evidence="2">IBT 19713</strain>
    </source>
</reference>
<gene>
    <name evidence="2" type="ORF">N7468_010144</name>
</gene>
<accession>A0A9W9NC40</accession>
<dbReference type="SUPFAM" id="SSF50129">
    <property type="entry name" value="GroES-like"/>
    <property type="match status" value="1"/>
</dbReference>
<dbReference type="Gene3D" id="3.90.180.10">
    <property type="entry name" value="Medium-chain alcohol dehydrogenases, catalytic domain"/>
    <property type="match status" value="2"/>
</dbReference>
<dbReference type="OrthoDB" id="201656at2759"/>
<reference evidence="2" key="2">
    <citation type="journal article" date="2023" name="IMA Fungus">
        <title>Comparative genomic study of the Penicillium genus elucidates a diverse pangenome and 15 lateral gene transfer events.</title>
        <authorList>
            <person name="Petersen C."/>
            <person name="Sorensen T."/>
            <person name="Nielsen M.R."/>
            <person name="Sondergaard T.E."/>
            <person name="Sorensen J.L."/>
            <person name="Fitzpatrick D.A."/>
            <person name="Frisvad J.C."/>
            <person name="Nielsen K.L."/>
        </authorList>
    </citation>
    <scope>NUCLEOTIDE SEQUENCE</scope>
    <source>
        <strain evidence="2">IBT 19713</strain>
    </source>
</reference>
<dbReference type="Proteomes" id="UP001150941">
    <property type="component" value="Unassembled WGS sequence"/>
</dbReference>
<dbReference type="EMBL" id="JAPQKS010000008">
    <property type="protein sequence ID" value="KAJ5217136.1"/>
    <property type="molecule type" value="Genomic_DNA"/>
</dbReference>
<organism evidence="2 3">
    <name type="scientific">Penicillium chermesinum</name>
    <dbReference type="NCBI Taxonomy" id="63820"/>
    <lineage>
        <taxon>Eukaryota</taxon>
        <taxon>Fungi</taxon>
        <taxon>Dikarya</taxon>
        <taxon>Ascomycota</taxon>
        <taxon>Pezizomycotina</taxon>
        <taxon>Eurotiomycetes</taxon>
        <taxon>Eurotiomycetidae</taxon>
        <taxon>Eurotiales</taxon>
        <taxon>Aspergillaceae</taxon>
        <taxon>Penicillium</taxon>
    </lineage>
</organism>
<dbReference type="Pfam" id="PF13602">
    <property type="entry name" value="ADH_zinc_N_2"/>
    <property type="match status" value="1"/>
</dbReference>
<dbReference type="InterPro" id="IPR013154">
    <property type="entry name" value="ADH-like_N"/>
</dbReference>
<keyword evidence="3" id="KW-1185">Reference proteome</keyword>
<dbReference type="SMART" id="SM00829">
    <property type="entry name" value="PKS_ER"/>
    <property type="match status" value="1"/>
</dbReference>
<dbReference type="InterPro" id="IPR052585">
    <property type="entry name" value="Lipid_raft_assoc_Zn_ADH"/>
</dbReference>
<dbReference type="Gene3D" id="3.40.50.720">
    <property type="entry name" value="NAD(P)-binding Rossmann-like Domain"/>
    <property type="match status" value="1"/>
</dbReference>
<comment type="caution">
    <text evidence="2">The sequence shown here is derived from an EMBL/GenBank/DDBJ whole genome shotgun (WGS) entry which is preliminary data.</text>
</comment>
<dbReference type="RefSeq" id="XP_058326007.1">
    <property type="nucleotide sequence ID" value="XM_058479439.1"/>
</dbReference>
<sequence>MSSSTMRALQLTRSTSNSPPLLRLTTLPIPPLKPGHALIRIEYTSIQPSDRLNAVCGFPDTTFPRVPGRDYSGVVVAISGSTRISEPAAEWWVGKHVYGTSGSSLGFEADGPHAEYCVVPNEALVEKPDALSAVQAATVGNPFTTAFFCLQRGRAKEGDVVLVLGANGSVGAAAVQIGNLMGCRVLTGMRREEEGPDVLGVDVIVDVVGDLELMAAGIEGLAEGGRYVWIAAPRGDVGKRVSFDIFQAYRRNLTLSGFNSGLSSVEAMAEALRSLGGWIAAGLLKAQDETAFKKVSLEEAIELGYEQTGKKVVIDLT</sequence>
<dbReference type="InterPro" id="IPR020843">
    <property type="entry name" value="ER"/>
</dbReference>
<evidence type="ECO:0000313" key="3">
    <source>
        <dbReference type="Proteomes" id="UP001150941"/>
    </source>
</evidence>
<dbReference type="PANTHER" id="PTHR43482:SF1">
    <property type="entry name" value="PROTEIN AST1-RELATED"/>
    <property type="match status" value="1"/>
</dbReference>
<name>A0A9W9NC40_9EURO</name>
<proteinExistence type="predicted"/>
<evidence type="ECO:0000259" key="1">
    <source>
        <dbReference type="SMART" id="SM00829"/>
    </source>
</evidence>
<dbReference type="GO" id="GO:0016491">
    <property type="term" value="F:oxidoreductase activity"/>
    <property type="evidence" value="ECO:0007669"/>
    <property type="project" value="InterPro"/>
</dbReference>
<dbReference type="SUPFAM" id="SSF51735">
    <property type="entry name" value="NAD(P)-binding Rossmann-fold domains"/>
    <property type="match status" value="1"/>
</dbReference>
<dbReference type="Pfam" id="PF08240">
    <property type="entry name" value="ADH_N"/>
    <property type="match status" value="1"/>
</dbReference>
<dbReference type="InterPro" id="IPR036291">
    <property type="entry name" value="NAD(P)-bd_dom_sf"/>
</dbReference>
<dbReference type="InterPro" id="IPR011032">
    <property type="entry name" value="GroES-like_sf"/>
</dbReference>
<dbReference type="PANTHER" id="PTHR43482">
    <property type="entry name" value="PROTEIN AST1-RELATED"/>
    <property type="match status" value="1"/>
</dbReference>